<reference evidence="1" key="1">
    <citation type="submission" date="2019-08" db="EMBL/GenBank/DDBJ databases">
        <authorList>
            <person name="Kucharzyk K."/>
            <person name="Murdoch R.W."/>
            <person name="Higgins S."/>
            <person name="Loffler F."/>
        </authorList>
    </citation>
    <scope>NUCLEOTIDE SEQUENCE</scope>
</reference>
<proteinExistence type="predicted"/>
<evidence type="ECO:0000313" key="1">
    <source>
        <dbReference type="EMBL" id="MPN07634.1"/>
    </source>
</evidence>
<name>A0A645F4U8_9ZZZZ</name>
<comment type="caution">
    <text evidence="1">The sequence shown here is derived from an EMBL/GenBank/DDBJ whole genome shotgun (WGS) entry which is preliminary data.</text>
</comment>
<organism evidence="1">
    <name type="scientific">bioreactor metagenome</name>
    <dbReference type="NCBI Taxonomy" id="1076179"/>
    <lineage>
        <taxon>unclassified sequences</taxon>
        <taxon>metagenomes</taxon>
        <taxon>ecological metagenomes</taxon>
    </lineage>
</organism>
<dbReference type="AlphaFoldDB" id="A0A645F4U8"/>
<gene>
    <name evidence="1" type="ORF">SDC9_154905</name>
</gene>
<sequence>MAQMLPLTGAKRMSCNNIRPNTIPFYEFLGYTGARMGHFYRLAPRPAYQVAQIKNAVILPVGGSGTLRRFAMFSELAAAFTPPATAKPYKDAWYLQRRYFAYPRQSYIAMGGFLNGRCTLVFFLRDVLVGDTHVLRLVDIVGDYTTLPQYGMALDGLLGAYEAEYMDCYCHGLSAQSMASAGFVERTENDDVIIPHYLSPPLIENVEYYFFTSDDDGFVMFRADGDQDRPNIEC</sequence>
<protein>
    <submittedName>
        <fullName evidence="1">Uncharacterized protein</fullName>
    </submittedName>
</protein>
<dbReference type="EMBL" id="VSSQ01053633">
    <property type="protein sequence ID" value="MPN07634.1"/>
    <property type="molecule type" value="Genomic_DNA"/>
</dbReference>
<accession>A0A645F4U8</accession>